<feature type="domain" description="Carbohydrate kinase PfkB" evidence="4">
    <location>
        <begin position="23"/>
        <end position="288"/>
    </location>
</feature>
<dbReference type="Pfam" id="PF00294">
    <property type="entry name" value="PfkB"/>
    <property type="match status" value="1"/>
</dbReference>
<gene>
    <name evidence="5" type="ORF">ACFSQZ_04570</name>
</gene>
<organism evidence="5 6">
    <name type="scientific">Rubritalea spongiae</name>
    <dbReference type="NCBI Taxonomy" id="430797"/>
    <lineage>
        <taxon>Bacteria</taxon>
        <taxon>Pseudomonadati</taxon>
        <taxon>Verrucomicrobiota</taxon>
        <taxon>Verrucomicrobiia</taxon>
        <taxon>Verrucomicrobiales</taxon>
        <taxon>Rubritaleaceae</taxon>
        <taxon>Rubritalea</taxon>
    </lineage>
</organism>
<evidence type="ECO:0000256" key="3">
    <source>
        <dbReference type="ARBA" id="ARBA00022777"/>
    </source>
</evidence>
<evidence type="ECO:0000313" key="5">
    <source>
        <dbReference type="EMBL" id="MFD2275736.1"/>
    </source>
</evidence>
<dbReference type="Proteomes" id="UP001597297">
    <property type="component" value="Unassembled WGS sequence"/>
</dbReference>
<dbReference type="RefSeq" id="WP_377094266.1">
    <property type="nucleotide sequence ID" value="NZ_JBHSJM010000001.1"/>
</dbReference>
<dbReference type="InterPro" id="IPR050306">
    <property type="entry name" value="PfkB_Carbo_kinase"/>
</dbReference>
<evidence type="ECO:0000256" key="2">
    <source>
        <dbReference type="ARBA" id="ARBA00022679"/>
    </source>
</evidence>
<accession>A0ABW5DZH2</accession>
<dbReference type="InterPro" id="IPR011611">
    <property type="entry name" value="PfkB_dom"/>
</dbReference>
<comment type="similarity">
    <text evidence="1">Belongs to the carbohydrate kinase PfkB family.</text>
</comment>
<evidence type="ECO:0000259" key="4">
    <source>
        <dbReference type="Pfam" id="PF00294"/>
    </source>
</evidence>
<keyword evidence="2 5" id="KW-0808">Transferase</keyword>
<sequence length="294" mass="31609">MKKRFTIAGMGETLWDVYPDGARLGGAPTNFACHAAQLGERGEVISCVGGDAQGEQARVELAELGVGTDFIHVSETLPTGTVEVELDGEGKPRYAITADVAWDAIPSSHELLEFATTIDAVCFGVLSQRSEMSRTSIQRVLERMPEGALKVLDVNLREPWYDKNAVELALVSANVLKLSDEELPVLAEYFDLRGSAAEQLECIRQQFNLRYVVYTCGAEGSALSSENGYLFAPSSKAEVVDSVGAGDAFTASFCVGLLRGYAQEDCLKFANRVAGYVCAQSGACPELPASIKNF</sequence>
<dbReference type="EC" id="2.7.1.-" evidence="5"/>
<dbReference type="Gene3D" id="3.40.1190.20">
    <property type="match status" value="1"/>
</dbReference>
<dbReference type="SUPFAM" id="SSF53613">
    <property type="entry name" value="Ribokinase-like"/>
    <property type="match status" value="1"/>
</dbReference>
<dbReference type="CDD" id="cd01167">
    <property type="entry name" value="bac_FRK"/>
    <property type="match status" value="1"/>
</dbReference>
<evidence type="ECO:0000256" key="1">
    <source>
        <dbReference type="ARBA" id="ARBA00010688"/>
    </source>
</evidence>
<reference evidence="6" key="1">
    <citation type="journal article" date="2019" name="Int. J. Syst. Evol. Microbiol.">
        <title>The Global Catalogue of Microorganisms (GCM) 10K type strain sequencing project: providing services to taxonomists for standard genome sequencing and annotation.</title>
        <authorList>
            <consortium name="The Broad Institute Genomics Platform"/>
            <consortium name="The Broad Institute Genome Sequencing Center for Infectious Disease"/>
            <person name="Wu L."/>
            <person name="Ma J."/>
        </authorList>
    </citation>
    <scope>NUCLEOTIDE SEQUENCE [LARGE SCALE GENOMIC DNA]</scope>
    <source>
        <strain evidence="6">JCM 16545</strain>
    </source>
</reference>
<evidence type="ECO:0000313" key="6">
    <source>
        <dbReference type="Proteomes" id="UP001597297"/>
    </source>
</evidence>
<dbReference type="PANTHER" id="PTHR43085:SF57">
    <property type="entry name" value="CARBOHYDRATE KINASE PFKB DOMAIN-CONTAINING PROTEIN"/>
    <property type="match status" value="1"/>
</dbReference>
<proteinExistence type="inferred from homology"/>
<dbReference type="GO" id="GO:0016301">
    <property type="term" value="F:kinase activity"/>
    <property type="evidence" value="ECO:0007669"/>
    <property type="project" value="UniProtKB-KW"/>
</dbReference>
<dbReference type="EMBL" id="JBHUJC010000012">
    <property type="protein sequence ID" value="MFD2275736.1"/>
    <property type="molecule type" value="Genomic_DNA"/>
</dbReference>
<keyword evidence="6" id="KW-1185">Reference proteome</keyword>
<name>A0ABW5DZH2_9BACT</name>
<dbReference type="PANTHER" id="PTHR43085">
    <property type="entry name" value="HEXOKINASE FAMILY MEMBER"/>
    <property type="match status" value="1"/>
</dbReference>
<keyword evidence="3 5" id="KW-0418">Kinase</keyword>
<protein>
    <submittedName>
        <fullName evidence="5">Carbohydrate kinase</fullName>
        <ecNumber evidence="5">2.7.1.-</ecNumber>
    </submittedName>
</protein>
<comment type="caution">
    <text evidence="5">The sequence shown here is derived from an EMBL/GenBank/DDBJ whole genome shotgun (WGS) entry which is preliminary data.</text>
</comment>
<dbReference type="InterPro" id="IPR029056">
    <property type="entry name" value="Ribokinase-like"/>
</dbReference>